<feature type="compositionally biased region" description="Low complexity" evidence="1">
    <location>
        <begin position="21"/>
        <end position="34"/>
    </location>
</feature>
<gene>
    <name evidence="2" type="ORF">Q760_05550</name>
</gene>
<organism evidence="2 3">
    <name type="scientific">Cellulomonas cellasea DSM 20118</name>
    <dbReference type="NCBI Taxonomy" id="1408250"/>
    <lineage>
        <taxon>Bacteria</taxon>
        <taxon>Bacillati</taxon>
        <taxon>Actinomycetota</taxon>
        <taxon>Actinomycetes</taxon>
        <taxon>Micrococcales</taxon>
        <taxon>Cellulomonadaceae</taxon>
        <taxon>Cellulomonas</taxon>
    </lineage>
</organism>
<reference evidence="2 3" key="1">
    <citation type="submission" date="2013-10" db="EMBL/GenBank/DDBJ databases">
        <authorList>
            <person name="Wang G."/>
            <person name="Zhuang W."/>
        </authorList>
    </citation>
    <scope>NUCLEOTIDE SEQUENCE [LARGE SCALE GENOMIC DNA]</scope>
    <source>
        <strain evidence="2 3">DSM 20118</strain>
    </source>
</reference>
<comment type="caution">
    <text evidence="2">The sequence shown here is derived from an EMBL/GenBank/DDBJ whole genome shotgun (WGS) entry which is preliminary data.</text>
</comment>
<proteinExistence type="predicted"/>
<keyword evidence="3" id="KW-1185">Reference proteome</keyword>
<feature type="region of interest" description="Disordered" evidence="1">
    <location>
        <begin position="21"/>
        <end position="40"/>
    </location>
</feature>
<evidence type="ECO:0000313" key="2">
    <source>
        <dbReference type="EMBL" id="KGM00873.1"/>
    </source>
</evidence>
<name>A0A0A0B3W3_9CELL</name>
<dbReference type="AlphaFoldDB" id="A0A0A0B3W3"/>
<evidence type="ECO:0000313" key="3">
    <source>
        <dbReference type="Proteomes" id="UP000029833"/>
    </source>
</evidence>
<protein>
    <submittedName>
        <fullName evidence="2">Uncharacterized protein</fullName>
    </submittedName>
</protein>
<dbReference type="Proteomes" id="UP000029833">
    <property type="component" value="Unassembled WGS sequence"/>
</dbReference>
<sequence>MVAAPDARPAAPRHTVWWHAAASPSGSAPSAEAGRVTTAA</sequence>
<dbReference type="EMBL" id="AXNT01000154">
    <property type="protein sequence ID" value="KGM00873.1"/>
    <property type="molecule type" value="Genomic_DNA"/>
</dbReference>
<evidence type="ECO:0000256" key="1">
    <source>
        <dbReference type="SAM" id="MobiDB-lite"/>
    </source>
</evidence>
<accession>A0A0A0B3W3</accession>